<dbReference type="EMBL" id="JAGPXC010000011">
    <property type="protein sequence ID" value="KAH6645666.1"/>
    <property type="molecule type" value="Genomic_DNA"/>
</dbReference>
<proteinExistence type="predicted"/>
<name>A0A9P8UBP6_9PEZI</name>
<dbReference type="AlphaFoldDB" id="A0A9P8UBP6"/>
<dbReference type="Proteomes" id="UP000758603">
    <property type="component" value="Unassembled WGS sequence"/>
</dbReference>
<gene>
    <name evidence="1" type="ORF">BKA67DRAFT_586065</name>
</gene>
<reference evidence="1" key="1">
    <citation type="journal article" date="2021" name="Nat. Commun.">
        <title>Genetic determinants of endophytism in the Arabidopsis root mycobiome.</title>
        <authorList>
            <person name="Mesny F."/>
            <person name="Miyauchi S."/>
            <person name="Thiergart T."/>
            <person name="Pickel B."/>
            <person name="Atanasova L."/>
            <person name="Karlsson M."/>
            <person name="Huettel B."/>
            <person name="Barry K.W."/>
            <person name="Haridas S."/>
            <person name="Chen C."/>
            <person name="Bauer D."/>
            <person name="Andreopoulos W."/>
            <person name="Pangilinan J."/>
            <person name="LaButti K."/>
            <person name="Riley R."/>
            <person name="Lipzen A."/>
            <person name="Clum A."/>
            <person name="Drula E."/>
            <person name="Henrissat B."/>
            <person name="Kohler A."/>
            <person name="Grigoriev I.V."/>
            <person name="Martin F.M."/>
            <person name="Hacquard S."/>
        </authorList>
    </citation>
    <scope>NUCLEOTIDE SEQUENCE</scope>
    <source>
        <strain evidence="1">MPI-SDFR-AT-0073</strain>
    </source>
</reference>
<dbReference type="GeneID" id="70133126"/>
<evidence type="ECO:0000313" key="2">
    <source>
        <dbReference type="Proteomes" id="UP000758603"/>
    </source>
</evidence>
<evidence type="ECO:0000313" key="1">
    <source>
        <dbReference type="EMBL" id="KAH6645666.1"/>
    </source>
</evidence>
<keyword evidence="2" id="KW-1185">Reference proteome</keyword>
<comment type="caution">
    <text evidence="1">The sequence shown here is derived from an EMBL/GenBank/DDBJ whole genome shotgun (WGS) entry which is preliminary data.</text>
</comment>
<accession>A0A9P8UBP6</accession>
<dbReference type="RefSeq" id="XP_045952180.1">
    <property type="nucleotide sequence ID" value="XM_046104235.1"/>
</dbReference>
<organism evidence="1 2">
    <name type="scientific">Truncatella angustata</name>
    <dbReference type="NCBI Taxonomy" id="152316"/>
    <lineage>
        <taxon>Eukaryota</taxon>
        <taxon>Fungi</taxon>
        <taxon>Dikarya</taxon>
        <taxon>Ascomycota</taxon>
        <taxon>Pezizomycotina</taxon>
        <taxon>Sordariomycetes</taxon>
        <taxon>Xylariomycetidae</taxon>
        <taxon>Amphisphaeriales</taxon>
        <taxon>Sporocadaceae</taxon>
        <taxon>Truncatella</taxon>
    </lineage>
</organism>
<protein>
    <submittedName>
        <fullName evidence="1">Uncharacterized protein</fullName>
    </submittedName>
</protein>
<feature type="non-terminal residue" evidence="1">
    <location>
        <position position="79"/>
    </location>
</feature>
<sequence length="79" mass="9083">MRRRLMQASAGHRACLEQDPNAGLRKRTVQILRRMSARLRCRTPRHRLSRGRVVRAKAHGAASAFWAERRAGKLHTRAT</sequence>